<dbReference type="KEGG" id="kaf:KAFR_0G03800"/>
<dbReference type="Proteomes" id="UP000005220">
    <property type="component" value="Chromosome 7"/>
</dbReference>
<evidence type="ECO:0000313" key="2">
    <source>
        <dbReference type="EMBL" id="CCF59413.1"/>
    </source>
</evidence>
<dbReference type="GO" id="GO:0000958">
    <property type="term" value="P:mitochondrial mRNA catabolic process"/>
    <property type="evidence" value="ECO:0007669"/>
    <property type="project" value="EnsemblFungi"/>
</dbReference>
<keyword evidence="1" id="KW-0175">Coiled coil</keyword>
<name>H2AYG3_KAZAF</name>
<gene>
    <name evidence="2" type="primary">KAFR0G03800</name>
    <name evidence="2" type="ORF">KAFR_0G03800</name>
</gene>
<dbReference type="EMBL" id="HE650827">
    <property type="protein sequence ID" value="CCF59413.1"/>
    <property type="molecule type" value="Genomic_DNA"/>
</dbReference>
<dbReference type="HOGENOM" id="CLU_429070_0_0_1"/>
<dbReference type="GO" id="GO:0003729">
    <property type="term" value="F:mRNA binding"/>
    <property type="evidence" value="ECO:0007669"/>
    <property type="project" value="EnsemblFungi"/>
</dbReference>
<dbReference type="AlphaFoldDB" id="H2AYG3"/>
<evidence type="ECO:0000256" key="1">
    <source>
        <dbReference type="SAM" id="Coils"/>
    </source>
</evidence>
<sequence length="648" mass="75026">MLHSLTHMQGQAIRRIPYRILYVRMHTGCTSFHKYQTNHISELITIIKEEKTLTTSRKELFKSYWREHHLQSAKNRPIASLLKEVDLPSFVRFISKTKLKSSTARGIYRREIMYNNSDVSFANELVNTISGEGITFHTKDDVFRWCFFDSLTTNDILMAADIFLLYYSNNNETIDNELTLKLITALSFQNPPYDKPHLKKFLKLCQLMEKRSSSLTLTRFQLQNLCDKALSLDNTPLLSKLVLTKLMHANFYPSTKTRDSKMMVAYKLIDQDYQMRNVSGVFLTWTTIKNHYTSFDKHDPRILYKVFKIAKQNKAYLGVCRELMEKLTPVYYCNDPLLLPVVINYTTQIGDFDQATQLIKDMKENMNDAAQNRRFYRKRTLNSLLKLHLKFHDFSSVDKILKEIVDLFGKLSSSNYQAIISHLLNTEKVDNLKKALKLLNIIEPSERLSAYATLITKLVEWNLAGKSALSRNHLAVINELLTKADKQDPEHLNSLWNIVASLYIKTLLHCTNKSSGKSSNTKIKSSTKSLDLAKLIFLKSVNVSNTKEVDSNPFSTFDPYNIKLKLSSSNKVVILKNIAMVALKCKRKDIFLWCCSMLYQDGMSSIDLMADWNIILKHQFRKSRYESLDSFLNNSTKEGVKFIKDTLK</sequence>
<reference evidence="2 3" key="1">
    <citation type="journal article" date="2011" name="Proc. Natl. Acad. Sci. U.S.A.">
        <title>Evolutionary erosion of yeast sex chromosomes by mating-type switching accidents.</title>
        <authorList>
            <person name="Gordon J.L."/>
            <person name="Armisen D."/>
            <person name="Proux-Wera E."/>
            <person name="Oheigeartaigh S.S."/>
            <person name="Byrne K.P."/>
            <person name="Wolfe K.H."/>
        </authorList>
    </citation>
    <scope>NUCLEOTIDE SEQUENCE [LARGE SCALE GENOMIC DNA]</scope>
    <source>
        <strain evidence="3">ATCC 22294 / BCRC 22015 / CBS 2517 / CECT 1963 / NBRC 1671 / NRRL Y-8276</strain>
    </source>
</reference>
<dbReference type="GeneID" id="13887392"/>
<feature type="coiled-coil region" evidence="1">
    <location>
        <begin position="352"/>
        <end position="379"/>
    </location>
</feature>
<accession>H2AYG3</accession>
<dbReference type="FunCoup" id="H2AYG3">
    <property type="interactions" value="55"/>
</dbReference>
<dbReference type="OrthoDB" id="4064185at2759"/>
<dbReference type="eggNOG" id="ENOG502R3QS">
    <property type="taxonomic scope" value="Eukaryota"/>
</dbReference>
<evidence type="ECO:0000313" key="3">
    <source>
        <dbReference type="Proteomes" id="UP000005220"/>
    </source>
</evidence>
<organism evidence="2 3">
    <name type="scientific">Kazachstania africana (strain ATCC 22294 / BCRC 22015 / CBS 2517 / CECT 1963 / NBRC 1671 / NRRL Y-8276)</name>
    <name type="common">Yeast</name>
    <name type="synonym">Kluyveromyces africanus</name>
    <dbReference type="NCBI Taxonomy" id="1071382"/>
    <lineage>
        <taxon>Eukaryota</taxon>
        <taxon>Fungi</taxon>
        <taxon>Dikarya</taxon>
        <taxon>Ascomycota</taxon>
        <taxon>Saccharomycotina</taxon>
        <taxon>Saccharomycetes</taxon>
        <taxon>Saccharomycetales</taxon>
        <taxon>Saccharomycetaceae</taxon>
        <taxon>Kazachstania</taxon>
    </lineage>
</organism>
<dbReference type="GO" id="GO:0009060">
    <property type="term" value="P:aerobic respiration"/>
    <property type="evidence" value="ECO:0007669"/>
    <property type="project" value="EnsemblFungi"/>
</dbReference>
<dbReference type="GO" id="GO:0005739">
    <property type="term" value="C:mitochondrion"/>
    <property type="evidence" value="ECO:0007669"/>
    <property type="project" value="EnsemblFungi"/>
</dbReference>
<dbReference type="InParanoid" id="H2AYG3"/>
<proteinExistence type="predicted"/>
<keyword evidence="3" id="KW-1185">Reference proteome</keyword>
<dbReference type="RefSeq" id="XP_003958548.1">
    <property type="nucleotide sequence ID" value="XM_003958499.1"/>
</dbReference>
<protein>
    <submittedName>
        <fullName evidence="2">Uncharacterized protein</fullName>
    </submittedName>
</protein>